<sequence>IILAYLNCSSTGAIVFGWFSSISGMAFFIAWLTIIACDWRFRAALKAQNDDSLERRFAYKASWFPWLSIVAFALFFFMVVCQFIVSVWPIGAPPSAAAFFSNYIGVPIFLVMWGGYKLIYKTRWEKLEDVDLQTGRRDFDPIEIEKLEHYHSLSYGKRALSYLRF</sequence>
<accession>A0ACC3DEW7</accession>
<comment type="caution">
    <text evidence="1">The sequence shown here is derived from an EMBL/GenBank/DDBJ whole genome shotgun (WGS) entry which is preliminary data.</text>
</comment>
<proteinExistence type="predicted"/>
<feature type="non-terminal residue" evidence="1">
    <location>
        <position position="1"/>
    </location>
</feature>
<keyword evidence="2" id="KW-1185">Reference proteome</keyword>
<name>A0ACC3DEW7_9PEZI</name>
<dbReference type="Proteomes" id="UP001186974">
    <property type="component" value="Unassembled WGS sequence"/>
</dbReference>
<evidence type="ECO:0000313" key="2">
    <source>
        <dbReference type="Proteomes" id="UP001186974"/>
    </source>
</evidence>
<dbReference type="EMBL" id="JAWDJW010005767">
    <property type="protein sequence ID" value="KAK3066644.1"/>
    <property type="molecule type" value="Genomic_DNA"/>
</dbReference>
<reference evidence="1" key="1">
    <citation type="submission" date="2024-09" db="EMBL/GenBank/DDBJ databases">
        <title>Black Yeasts Isolated from many extreme environments.</title>
        <authorList>
            <person name="Coleine C."/>
            <person name="Stajich J.E."/>
            <person name="Selbmann L."/>
        </authorList>
    </citation>
    <scope>NUCLEOTIDE SEQUENCE</scope>
    <source>
        <strain evidence="1">CCFEE 5737</strain>
    </source>
</reference>
<organism evidence="1 2">
    <name type="scientific">Coniosporium uncinatum</name>
    <dbReference type="NCBI Taxonomy" id="93489"/>
    <lineage>
        <taxon>Eukaryota</taxon>
        <taxon>Fungi</taxon>
        <taxon>Dikarya</taxon>
        <taxon>Ascomycota</taxon>
        <taxon>Pezizomycotina</taxon>
        <taxon>Dothideomycetes</taxon>
        <taxon>Dothideomycetes incertae sedis</taxon>
        <taxon>Coniosporium</taxon>
    </lineage>
</organism>
<protein>
    <submittedName>
        <fullName evidence="1">Uncharacterized protein</fullName>
    </submittedName>
</protein>
<gene>
    <name evidence="1" type="ORF">LTS18_001584</name>
</gene>
<evidence type="ECO:0000313" key="1">
    <source>
        <dbReference type="EMBL" id="KAK3066644.1"/>
    </source>
</evidence>